<gene>
    <name evidence="1" type="ORF">PanWU01x14_081400</name>
</gene>
<sequence length="158" mass="18198">MVDKQSNRVVPNCKFNFFFCHKKIIRQRYPTKHLIKHIKRKDNVLSSAYRPIKNSLAEDFLANKRTTNQFKTIKFNLSPTIPPHTINLSSGSVVLYLITTKTLIPQPNDFVIISPRIIPKSNSPHPKAAAIAIIEARFRKRSPFIEGRIAQNYGFIVR</sequence>
<accession>A0A2P5DB08</accession>
<name>A0A2P5DB08_PARAD</name>
<dbReference type="Proteomes" id="UP000237105">
    <property type="component" value="Unassembled WGS sequence"/>
</dbReference>
<proteinExistence type="predicted"/>
<dbReference type="EMBL" id="JXTB01000050">
    <property type="protein sequence ID" value="PON70471.1"/>
    <property type="molecule type" value="Genomic_DNA"/>
</dbReference>
<dbReference type="OrthoDB" id="10307149at2759"/>
<evidence type="ECO:0000313" key="2">
    <source>
        <dbReference type="Proteomes" id="UP000237105"/>
    </source>
</evidence>
<protein>
    <submittedName>
        <fullName evidence="1">Uncharacterized protein</fullName>
    </submittedName>
</protein>
<evidence type="ECO:0000313" key="1">
    <source>
        <dbReference type="EMBL" id="PON70471.1"/>
    </source>
</evidence>
<keyword evidence="2" id="KW-1185">Reference proteome</keyword>
<organism evidence="1 2">
    <name type="scientific">Parasponia andersonii</name>
    <name type="common">Sponia andersonii</name>
    <dbReference type="NCBI Taxonomy" id="3476"/>
    <lineage>
        <taxon>Eukaryota</taxon>
        <taxon>Viridiplantae</taxon>
        <taxon>Streptophyta</taxon>
        <taxon>Embryophyta</taxon>
        <taxon>Tracheophyta</taxon>
        <taxon>Spermatophyta</taxon>
        <taxon>Magnoliopsida</taxon>
        <taxon>eudicotyledons</taxon>
        <taxon>Gunneridae</taxon>
        <taxon>Pentapetalae</taxon>
        <taxon>rosids</taxon>
        <taxon>fabids</taxon>
        <taxon>Rosales</taxon>
        <taxon>Cannabaceae</taxon>
        <taxon>Parasponia</taxon>
    </lineage>
</organism>
<reference evidence="2" key="1">
    <citation type="submission" date="2016-06" db="EMBL/GenBank/DDBJ databases">
        <title>Parallel loss of symbiosis genes in relatives of nitrogen-fixing non-legume Parasponia.</title>
        <authorList>
            <person name="Van Velzen R."/>
            <person name="Holmer R."/>
            <person name="Bu F."/>
            <person name="Rutten L."/>
            <person name="Van Zeijl A."/>
            <person name="Liu W."/>
            <person name="Santuari L."/>
            <person name="Cao Q."/>
            <person name="Sharma T."/>
            <person name="Shen D."/>
            <person name="Roswanjaya Y."/>
            <person name="Wardhani T."/>
            <person name="Kalhor M.S."/>
            <person name="Jansen J."/>
            <person name="Van den Hoogen J."/>
            <person name="Gungor B."/>
            <person name="Hartog M."/>
            <person name="Hontelez J."/>
            <person name="Verver J."/>
            <person name="Yang W.-C."/>
            <person name="Schijlen E."/>
            <person name="Repin R."/>
            <person name="Schilthuizen M."/>
            <person name="Schranz E."/>
            <person name="Heidstra R."/>
            <person name="Miyata K."/>
            <person name="Fedorova E."/>
            <person name="Kohlen W."/>
            <person name="Bisseling T."/>
            <person name="Smit S."/>
            <person name="Geurts R."/>
        </authorList>
    </citation>
    <scope>NUCLEOTIDE SEQUENCE [LARGE SCALE GENOMIC DNA]</scope>
    <source>
        <strain evidence="2">cv. WU1-14</strain>
    </source>
</reference>
<comment type="caution">
    <text evidence="1">The sequence shown here is derived from an EMBL/GenBank/DDBJ whole genome shotgun (WGS) entry which is preliminary data.</text>
</comment>
<dbReference type="AlphaFoldDB" id="A0A2P5DB08"/>